<name>A0AAU7UHG8_9MICO</name>
<sequence length="82" mass="9261">MLITNAEGIGCLSDIIDFLTATSWVPHRRIKSFDVANELGGLRRNSWQEHEVVSVNFVYELAWRLQCGDGHVRLFVNESVSG</sequence>
<dbReference type="EMBL" id="CP158281">
    <property type="protein sequence ID" value="XBV87953.1"/>
    <property type="molecule type" value="Genomic_DNA"/>
</dbReference>
<dbReference type="AlphaFoldDB" id="A0AAU7UHG8"/>
<evidence type="ECO:0000313" key="1">
    <source>
        <dbReference type="EMBL" id="XBV87953.1"/>
    </source>
</evidence>
<dbReference type="KEGG" id="bkr:AAFP32_10270"/>
<gene>
    <name evidence="1" type="ORF">AAFP32_10270</name>
</gene>
<dbReference type="RefSeq" id="WP_350269063.1">
    <property type="nucleotide sequence ID" value="NZ_CP158281.1"/>
</dbReference>
<proteinExistence type="predicted"/>
<protein>
    <submittedName>
        <fullName evidence="1">Uncharacterized protein</fullName>
    </submittedName>
</protein>
<organism evidence="1">
    <name type="scientific">Brevibacterium koreense</name>
    <dbReference type="NCBI Taxonomy" id="3140787"/>
    <lineage>
        <taxon>Bacteria</taxon>
        <taxon>Bacillati</taxon>
        <taxon>Actinomycetota</taxon>
        <taxon>Actinomycetes</taxon>
        <taxon>Micrococcales</taxon>
        <taxon>Brevibacteriaceae</taxon>
        <taxon>Brevibacterium</taxon>
    </lineage>
</organism>
<accession>A0AAU7UHG8</accession>
<reference evidence="1" key="1">
    <citation type="submission" date="2024-06" db="EMBL/GenBank/DDBJ databases">
        <title>Brevibacterium koreense sp. nov., isolated from jogae-jeotgal, a Korean fermented seafood.</title>
        <authorList>
            <person name="Whon T.W."/>
            <person name="Nam S."/>
            <person name="Kim Y."/>
        </authorList>
    </citation>
    <scope>NUCLEOTIDE SEQUENCE</scope>
    <source>
        <strain evidence="1">CBA3109</strain>
    </source>
</reference>